<evidence type="ECO:0000313" key="2">
    <source>
        <dbReference type="Proteomes" id="UP000076077"/>
    </source>
</evidence>
<protein>
    <submittedName>
        <fullName evidence="1">Uncharacterized protein</fullName>
    </submittedName>
</protein>
<accession>A0A143HK20</accession>
<evidence type="ECO:0000313" key="1">
    <source>
        <dbReference type="EMBL" id="AMX02084.1"/>
    </source>
</evidence>
<sequence>MGDVIPFKKKTAWQKHKGSSLCREGFHKWVVVTERKFDVKQGKLVTEYRCQRCGKTKTKLL</sequence>
<dbReference type="STRING" id="252514.A3224_05370"/>
<dbReference type="KEGG" id="mthd:A3224_05370"/>
<dbReference type="EMBL" id="CP014864">
    <property type="protein sequence ID" value="AMX02084.1"/>
    <property type="molecule type" value="Genomic_DNA"/>
</dbReference>
<reference evidence="2" key="1">
    <citation type="submission" date="2016-03" db="EMBL/GenBank/DDBJ databases">
        <authorList>
            <person name="Lee Y.-S."/>
            <person name="Choi Y.-L."/>
        </authorList>
    </citation>
    <scope>NUCLEOTIDE SEQUENCE [LARGE SCALE GENOMIC DNA]</scope>
    <source>
        <strain evidence="2">DAU221</strain>
    </source>
</reference>
<name>A0A143HK20_MICTH</name>
<dbReference type="AlphaFoldDB" id="A0A143HK20"/>
<dbReference type="GeneID" id="76607481"/>
<proteinExistence type="predicted"/>
<dbReference type="RefSeq" id="WP_067152313.1">
    <property type="nucleotide sequence ID" value="NZ_CP014864.1"/>
</dbReference>
<dbReference type="Proteomes" id="UP000076077">
    <property type="component" value="Chromosome"/>
</dbReference>
<dbReference type="OrthoDB" id="5801496at2"/>
<organism evidence="1 2">
    <name type="scientific">Microbulbifer thermotolerans</name>
    <dbReference type="NCBI Taxonomy" id="252514"/>
    <lineage>
        <taxon>Bacteria</taxon>
        <taxon>Pseudomonadati</taxon>
        <taxon>Pseudomonadota</taxon>
        <taxon>Gammaproteobacteria</taxon>
        <taxon>Cellvibrionales</taxon>
        <taxon>Microbulbiferaceae</taxon>
        <taxon>Microbulbifer</taxon>
    </lineage>
</organism>
<gene>
    <name evidence="1" type="ORF">A3224_05370</name>
</gene>
<keyword evidence="2" id="KW-1185">Reference proteome</keyword>